<dbReference type="PANTHER" id="PTHR11070:SF2">
    <property type="entry name" value="ATP-DEPENDENT DNA HELICASE SRS2"/>
    <property type="match status" value="1"/>
</dbReference>
<dbReference type="InterPro" id="IPR013986">
    <property type="entry name" value="DExx_box_DNA_helicase_dom_sf"/>
</dbReference>
<dbReference type="CDD" id="cd17932">
    <property type="entry name" value="DEXQc_UvrD"/>
    <property type="match status" value="1"/>
</dbReference>
<dbReference type="EC" id="5.6.2.4" evidence="9"/>
<dbReference type="SUPFAM" id="SSF52540">
    <property type="entry name" value="P-loop containing nucleoside triphosphate hydrolases"/>
    <property type="match status" value="1"/>
</dbReference>
<comment type="similarity">
    <text evidence="1">Belongs to the helicase family. UvrD subfamily.</text>
</comment>
<accession>A0AA92ULG5</accession>
<protein>
    <recommendedName>
        <fullName evidence="9">DNA 3'-5' helicase</fullName>
        <ecNumber evidence="9">5.6.2.4</ecNumber>
    </recommendedName>
    <alternativeName>
        <fullName evidence="10">DNA 3'-5' helicase II</fullName>
    </alternativeName>
</protein>
<dbReference type="InterPro" id="IPR027417">
    <property type="entry name" value="P-loop_NTPase"/>
</dbReference>
<evidence type="ECO:0000256" key="6">
    <source>
        <dbReference type="ARBA" id="ARBA00023125"/>
    </source>
</evidence>
<comment type="catalytic activity">
    <reaction evidence="11">
        <text>ATP + H2O = ADP + phosphate + H(+)</text>
        <dbReference type="Rhea" id="RHEA:13065"/>
        <dbReference type="ChEBI" id="CHEBI:15377"/>
        <dbReference type="ChEBI" id="CHEBI:15378"/>
        <dbReference type="ChEBI" id="CHEBI:30616"/>
        <dbReference type="ChEBI" id="CHEBI:43474"/>
        <dbReference type="ChEBI" id="CHEBI:456216"/>
        <dbReference type="EC" id="5.6.2.4"/>
    </reaction>
</comment>
<feature type="domain" description="UvrD-like helicase ATP-binding" evidence="14">
    <location>
        <begin position="5"/>
        <end position="290"/>
    </location>
</feature>
<dbReference type="PANTHER" id="PTHR11070">
    <property type="entry name" value="UVRD / RECB / PCRA DNA HELICASE FAMILY MEMBER"/>
    <property type="match status" value="1"/>
</dbReference>
<name>A0AA92ULG5_9BACT</name>
<keyword evidence="7" id="KW-0413">Isomerase</keyword>
<evidence type="ECO:0000256" key="3">
    <source>
        <dbReference type="ARBA" id="ARBA00022801"/>
    </source>
</evidence>
<dbReference type="PROSITE" id="PS51198">
    <property type="entry name" value="UVRD_HELICASE_ATP_BIND"/>
    <property type="match status" value="1"/>
</dbReference>
<reference evidence="16 17" key="1">
    <citation type="submission" date="2018-08" db="EMBL/GenBank/DDBJ databases">
        <title>A genome reference for cultivated species of the human gut microbiota.</title>
        <authorList>
            <person name="Zou Y."/>
            <person name="Xue W."/>
            <person name="Luo G."/>
        </authorList>
    </citation>
    <scope>NUCLEOTIDE SEQUENCE [LARGE SCALE GENOMIC DNA]</scope>
    <source>
        <strain evidence="16 17">OF03-3</strain>
    </source>
</reference>
<dbReference type="Gene3D" id="1.10.486.10">
    <property type="entry name" value="PCRA, domain 4"/>
    <property type="match status" value="1"/>
</dbReference>
<comment type="catalytic activity">
    <reaction evidence="8">
        <text>Couples ATP hydrolysis with the unwinding of duplex DNA by translocating in the 3'-5' direction.</text>
        <dbReference type="EC" id="5.6.2.4"/>
    </reaction>
</comment>
<dbReference type="GO" id="GO:0005829">
    <property type="term" value="C:cytosol"/>
    <property type="evidence" value="ECO:0007669"/>
    <property type="project" value="TreeGrafter"/>
</dbReference>
<evidence type="ECO:0000256" key="11">
    <source>
        <dbReference type="ARBA" id="ARBA00048988"/>
    </source>
</evidence>
<dbReference type="Pfam" id="PF00580">
    <property type="entry name" value="UvrD-helicase"/>
    <property type="match status" value="1"/>
</dbReference>
<dbReference type="InterPro" id="IPR000212">
    <property type="entry name" value="DNA_helicase_UvrD/REP"/>
</dbReference>
<dbReference type="GO" id="GO:0016787">
    <property type="term" value="F:hydrolase activity"/>
    <property type="evidence" value="ECO:0007669"/>
    <property type="project" value="UniProtKB-UniRule"/>
</dbReference>
<dbReference type="Pfam" id="PF21196">
    <property type="entry name" value="PcrA_UvrD_tudor"/>
    <property type="match status" value="1"/>
</dbReference>
<dbReference type="PROSITE" id="PS51217">
    <property type="entry name" value="UVRD_HELICASE_CTER"/>
    <property type="match status" value="1"/>
</dbReference>
<feature type="compositionally biased region" description="Polar residues" evidence="13">
    <location>
        <begin position="688"/>
        <end position="699"/>
    </location>
</feature>
<dbReference type="Pfam" id="PF13361">
    <property type="entry name" value="UvrD_C"/>
    <property type="match status" value="1"/>
</dbReference>
<feature type="region of interest" description="Disordered" evidence="13">
    <location>
        <begin position="662"/>
        <end position="738"/>
    </location>
</feature>
<dbReference type="GO" id="GO:0033202">
    <property type="term" value="C:DNA helicase complex"/>
    <property type="evidence" value="ECO:0007669"/>
    <property type="project" value="TreeGrafter"/>
</dbReference>
<comment type="caution">
    <text evidence="16">The sequence shown here is derived from an EMBL/GenBank/DDBJ whole genome shotgun (WGS) entry which is preliminary data.</text>
</comment>
<sequence length="836" mass="94314">MDLLKDLNEAQRAALEYIDGPSLVIAGAGSGKTRVLTYKIAYLLSQGMKPWSIMALTFTNKAAREMKERIGKLVGNDLAQHLYMGTFHSIFSRILRAEAEHIGFNNNFTIYDESDSRSLIKAIVKEMGLDDKKYKPAAVHAKISMAKNNLMSAAAYESDAAIFEQNKRAQMPEVGKIFVAYVQRCKQANAMDFDDLLTLTYQLFREHEDIRHKYAARFDYVLVDEYQDTNHVQMSIVMQLCQEKQRVCAVGDDSQSIYSFRGANIDNILNFQRQFQGTRLFKLEQNYRSTQTIVEAANSLIKHNRNQIPKDVFSENAKGEKIQYKPAYSDKEEAAIVAKDVKRIRREDGCQYSDFAILYRTNAQSRSFEEEFRKQGIPYRIYGGLSFYQRKEIKDIIAYFRLVANPDDEEAIKRIINYPARGIGATTVLKIADCAHQNQVSFWEVIGAPERYGLAVNKGTMNKLETFRLLISSFIERAQTTDVYELGDAIIKESGISQDIMSGKDADDLARQENLEEFLSGMSAFVEERREEGRFDELFLQDYLQDVALLTDADSDGDKDEPRVSLMTVHAAKGLEFPTVFVVGLEENIFPSPLSAASLRELEEERRLLYVAITRAEKHCILTNAKNRWRYGKMEFDNPSRFIDEIDGKLIDSLDEAGGSLFGSMSDQPEWARAQRPRRPWEDAEQPRYSSRYQNSKPVASQFVADPKPSLFDDEPETSRTSGRSSVSGRPSLSEGNFKSVRALNAAKRYMETHSSHPASRSTGSAASSVSSSAASSAGSSSCGLQEGMKIEHQRFGRGTVLKIEGTGENTKATVEFVHSGTKQLLLKYAKFTVVD</sequence>
<feature type="region of interest" description="Disordered" evidence="13">
    <location>
        <begin position="751"/>
        <end position="786"/>
    </location>
</feature>
<evidence type="ECO:0000256" key="13">
    <source>
        <dbReference type="SAM" id="MobiDB-lite"/>
    </source>
</evidence>
<evidence type="ECO:0000256" key="7">
    <source>
        <dbReference type="ARBA" id="ARBA00023235"/>
    </source>
</evidence>
<dbReference type="GO" id="GO:0003677">
    <property type="term" value="F:DNA binding"/>
    <property type="evidence" value="ECO:0007669"/>
    <property type="project" value="UniProtKB-KW"/>
</dbReference>
<dbReference type="Proteomes" id="UP000285604">
    <property type="component" value="Unassembled WGS sequence"/>
</dbReference>
<dbReference type="GO" id="GO:0005524">
    <property type="term" value="F:ATP binding"/>
    <property type="evidence" value="ECO:0007669"/>
    <property type="project" value="UniProtKB-UniRule"/>
</dbReference>
<keyword evidence="6" id="KW-0238">DNA-binding</keyword>
<dbReference type="EMBL" id="QSCI01000033">
    <property type="protein sequence ID" value="RGX94573.1"/>
    <property type="molecule type" value="Genomic_DNA"/>
</dbReference>
<evidence type="ECO:0000256" key="1">
    <source>
        <dbReference type="ARBA" id="ARBA00009922"/>
    </source>
</evidence>
<evidence type="ECO:0000256" key="5">
    <source>
        <dbReference type="ARBA" id="ARBA00022840"/>
    </source>
</evidence>
<feature type="domain" description="UvrD-like helicase C-terminal" evidence="15">
    <location>
        <begin position="291"/>
        <end position="574"/>
    </location>
</feature>
<evidence type="ECO:0000256" key="4">
    <source>
        <dbReference type="ARBA" id="ARBA00022806"/>
    </source>
</evidence>
<dbReference type="AlphaFoldDB" id="A0AA92ULG5"/>
<evidence type="ECO:0000259" key="14">
    <source>
        <dbReference type="PROSITE" id="PS51198"/>
    </source>
</evidence>
<dbReference type="GO" id="GO:0000725">
    <property type="term" value="P:recombinational repair"/>
    <property type="evidence" value="ECO:0007669"/>
    <property type="project" value="TreeGrafter"/>
</dbReference>
<evidence type="ECO:0000259" key="15">
    <source>
        <dbReference type="PROSITE" id="PS51217"/>
    </source>
</evidence>
<keyword evidence="4 12" id="KW-0347">Helicase</keyword>
<feature type="compositionally biased region" description="Low complexity" evidence="13">
    <location>
        <begin position="719"/>
        <end position="736"/>
    </location>
</feature>
<dbReference type="InterPro" id="IPR014017">
    <property type="entry name" value="DNA_helicase_UvrD-like_C"/>
</dbReference>
<dbReference type="Gene3D" id="3.40.50.300">
    <property type="entry name" value="P-loop containing nucleotide triphosphate hydrolases"/>
    <property type="match status" value="2"/>
</dbReference>
<evidence type="ECO:0000256" key="10">
    <source>
        <dbReference type="ARBA" id="ARBA00034923"/>
    </source>
</evidence>
<evidence type="ECO:0000256" key="12">
    <source>
        <dbReference type="PROSITE-ProRule" id="PRU00560"/>
    </source>
</evidence>
<evidence type="ECO:0000313" key="16">
    <source>
        <dbReference type="EMBL" id="RGX94573.1"/>
    </source>
</evidence>
<evidence type="ECO:0000256" key="8">
    <source>
        <dbReference type="ARBA" id="ARBA00034617"/>
    </source>
</evidence>
<keyword evidence="3 12" id="KW-0378">Hydrolase</keyword>
<feature type="binding site" evidence="12">
    <location>
        <begin position="26"/>
        <end position="33"/>
    </location>
    <ligand>
        <name>ATP</name>
        <dbReference type="ChEBI" id="CHEBI:30616"/>
    </ligand>
</feature>
<evidence type="ECO:0000256" key="9">
    <source>
        <dbReference type="ARBA" id="ARBA00034808"/>
    </source>
</evidence>
<gene>
    <name evidence="16" type="ORF">DXA63_08555</name>
</gene>
<evidence type="ECO:0000256" key="2">
    <source>
        <dbReference type="ARBA" id="ARBA00022741"/>
    </source>
</evidence>
<proteinExistence type="inferred from homology"/>
<dbReference type="InterPro" id="IPR014016">
    <property type="entry name" value="UvrD-like_ATP-bd"/>
</dbReference>
<dbReference type="GO" id="GO:0043138">
    <property type="term" value="F:3'-5' DNA helicase activity"/>
    <property type="evidence" value="ECO:0007669"/>
    <property type="project" value="UniProtKB-EC"/>
</dbReference>
<dbReference type="Gene3D" id="1.10.10.160">
    <property type="match status" value="1"/>
</dbReference>
<keyword evidence="2 12" id="KW-0547">Nucleotide-binding</keyword>
<organism evidence="16 17">
    <name type="scientific">Segatella copri</name>
    <dbReference type="NCBI Taxonomy" id="165179"/>
    <lineage>
        <taxon>Bacteria</taxon>
        <taxon>Pseudomonadati</taxon>
        <taxon>Bacteroidota</taxon>
        <taxon>Bacteroidia</taxon>
        <taxon>Bacteroidales</taxon>
        <taxon>Prevotellaceae</taxon>
        <taxon>Segatella</taxon>
    </lineage>
</organism>
<evidence type="ECO:0000313" key="17">
    <source>
        <dbReference type="Proteomes" id="UP000285604"/>
    </source>
</evidence>
<keyword evidence="5 12" id="KW-0067">ATP-binding</keyword>
<feature type="compositionally biased region" description="Low complexity" evidence="13">
    <location>
        <begin position="759"/>
        <end position="782"/>
    </location>
</feature>